<organism evidence="1 2">
    <name type="scientific">candidate division WWE3 bacterium</name>
    <dbReference type="NCBI Taxonomy" id="2053526"/>
    <lineage>
        <taxon>Bacteria</taxon>
        <taxon>Katanobacteria</taxon>
    </lineage>
</organism>
<dbReference type="EMBL" id="JAAZNL010000013">
    <property type="protein sequence ID" value="NMB69819.1"/>
    <property type="molecule type" value="Genomic_DNA"/>
</dbReference>
<evidence type="ECO:0000313" key="2">
    <source>
        <dbReference type="Proteomes" id="UP000526033"/>
    </source>
</evidence>
<accession>A0A7X9HHQ5</accession>
<gene>
    <name evidence="1" type="ORF">GYA27_01275</name>
</gene>
<dbReference type="Proteomes" id="UP000526033">
    <property type="component" value="Unassembled WGS sequence"/>
</dbReference>
<protein>
    <submittedName>
        <fullName evidence="1">Uncharacterized protein</fullName>
    </submittedName>
</protein>
<reference evidence="1 2" key="1">
    <citation type="journal article" date="2020" name="Biotechnol. Biofuels">
        <title>New insights from the biogas microbiome by comprehensive genome-resolved metagenomics of nearly 1600 species originating from multiple anaerobic digesters.</title>
        <authorList>
            <person name="Campanaro S."/>
            <person name="Treu L."/>
            <person name="Rodriguez-R L.M."/>
            <person name="Kovalovszki A."/>
            <person name="Ziels R.M."/>
            <person name="Maus I."/>
            <person name="Zhu X."/>
            <person name="Kougias P.G."/>
            <person name="Basile A."/>
            <person name="Luo G."/>
            <person name="Schluter A."/>
            <person name="Konstantinidis K.T."/>
            <person name="Angelidaki I."/>
        </authorList>
    </citation>
    <scope>NUCLEOTIDE SEQUENCE [LARGE SCALE GENOMIC DNA]</scope>
    <source>
        <strain evidence="1">AS27yjCOA_165</strain>
    </source>
</reference>
<evidence type="ECO:0000313" key="1">
    <source>
        <dbReference type="EMBL" id="NMB69819.1"/>
    </source>
</evidence>
<dbReference type="AlphaFoldDB" id="A0A7X9HHQ5"/>
<name>A0A7X9HHQ5_UNCKA</name>
<sequence>MTVTNYEEMLAASNIIKKIADEAVRVGAKNVQDKSDDAINKIATYIYETLKPIFNSPIKDFTVNNHPYDGTLYFRRNANWGQKYEAQLRNHSLGILVYFSEDGYRIDRSYPESVVKFAKVWPMFKSKLDVSIREAIQRYNKQREQEVDGLAYLSKVLESFEV</sequence>
<comment type="caution">
    <text evidence="1">The sequence shown here is derived from an EMBL/GenBank/DDBJ whole genome shotgun (WGS) entry which is preliminary data.</text>
</comment>
<proteinExistence type="predicted"/>